<dbReference type="SFLD" id="SFLDG01129">
    <property type="entry name" value="C1.5:_HAD__Beta-PGM__Phosphata"/>
    <property type="match status" value="1"/>
</dbReference>
<keyword evidence="6" id="KW-0378">Hydrolase</keyword>
<dbReference type="PANTHER" id="PTHR46193">
    <property type="entry name" value="6-PHOSPHOGLUCONATE PHOSPHATASE"/>
    <property type="match status" value="1"/>
</dbReference>
<evidence type="ECO:0000256" key="5">
    <source>
        <dbReference type="ARBA" id="ARBA00023277"/>
    </source>
</evidence>
<keyword evidence="4" id="KW-0460">Magnesium</keyword>
<proteinExistence type="inferred from homology"/>
<accession>A0A4Y9LK82</accession>
<dbReference type="Gene3D" id="3.40.50.1000">
    <property type="entry name" value="HAD superfamily/HAD-like"/>
    <property type="match status" value="1"/>
</dbReference>
<evidence type="ECO:0000256" key="4">
    <source>
        <dbReference type="ARBA" id="ARBA00022842"/>
    </source>
</evidence>
<dbReference type="NCBIfam" id="TIGR01509">
    <property type="entry name" value="HAD-SF-IA-v3"/>
    <property type="match status" value="1"/>
</dbReference>
<dbReference type="SFLD" id="SFLDS00003">
    <property type="entry name" value="Haloacid_Dehalogenase"/>
    <property type="match status" value="1"/>
</dbReference>
<dbReference type="AlphaFoldDB" id="A0A4Y9LK82"/>
<gene>
    <name evidence="6" type="ORF">E4K65_34450</name>
</gene>
<dbReference type="Proteomes" id="UP000297966">
    <property type="component" value="Unassembled WGS sequence"/>
</dbReference>
<dbReference type="InterPro" id="IPR051600">
    <property type="entry name" value="Beta-PGM-like"/>
</dbReference>
<dbReference type="SUPFAM" id="SSF56784">
    <property type="entry name" value="HAD-like"/>
    <property type="match status" value="1"/>
</dbReference>
<dbReference type="OrthoDB" id="9793014at2"/>
<dbReference type="CDD" id="cd07505">
    <property type="entry name" value="HAD_BPGM-like"/>
    <property type="match status" value="1"/>
</dbReference>
<keyword evidence="5" id="KW-0119">Carbohydrate metabolism</keyword>
<evidence type="ECO:0000313" key="6">
    <source>
        <dbReference type="EMBL" id="TFV42373.1"/>
    </source>
</evidence>
<dbReference type="EMBL" id="SPQT01000026">
    <property type="protein sequence ID" value="TFV42373.1"/>
    <property type="molecule type" value="Genomic_DNA"/>
</dbReference>
<keyword evidence="7" id="KW-1185">Reference proteome</keyword>
<organism evidence="6 7">
    <name type="scientific">Bradyrhizobium niftali</name>
    <dbReference type="NCBI Taxonomy" id="2560055"/>
    <lineage>
        <taxon>Bacteria</taxon>
        <taxon>Pseudomonadati</taxon>
        <taxon>Pseudomonadota</taxon>
        <taxon>Alphaproteobacteria</taxon>
        <taxon>Hyphomicrobiales</taxon>
        <taxon>Nitrobacteraceae</taxon>
        <taxon>Bradyrhizobium</taxon>
    </lineage>
</organism>
<keyword evidence="3" id="KW-0479">Metal-binding</keyword>
<evidence type="ECO:0000256" key="2">
    <source>
        <dbReference type="ARBA" id="ARBA00006171"/>
    </source>
</evidence>
<dbReference type="GO" id="GO:0046872">
    <property type="term" value="F:metal ion binding"/>
    <property type="evidence" value="ECO:0007669"/>
    <property type="project" value="UniProtKB-KW"/>
</dbReference>
<sequence>MSRIDASCNWESTEMIEAKDNATGRALLFDIDGTLANTDPLHLKAFNEVLGPRGHVFDHARFSRELQGFANVSIGERFLPDEAPERRALILDEKEEVFRALVAGQIEPLPGLMALLDRADAAGVPMVAVTNAPRLNAELLLSGLGITHRFKALVIGDELPHGKPHPLPYQEGLRFVGARPETSVAFEDSRTGVQSATAAGIPTIGIRTSLGHADLIAAGAVASAGAFDDPDLLASLAAAMAW</sequence>
<dbReference type="Gene3D" id="1.10.150.240">
    <property type="entry name" value="Putative phosphatase, domain 2"/>
    <property type="match status" value="1"/>
</dbReference>
<dbReference type="PANTHER" id="PTHR46193:SF18">
    <property type="entry name" value="HEXITOL PHOSPHATASE B"/>
    <property type="match status" value="1"/>
</dbReference>
<dbReference type="InterPro" id="IPR023214">
    <property type="entry name" value="HAD_sf"/>
</dbReference>
<evidence type="ECO:0000256" key="3">
    <source>
        <dbReference type="ARBA" id="ARBA00022723"/>
    </source>
</evidence>
<dbReference type="InterPro" id="IPR006439">
    <property type="entry name" value="HAD-SF_hydro_IA"/>
</dbReference>
<dbReference type="InterPro" id="IPR023198">
    <property type="entry name" value="PGP-like_dom2"/>
</dbReference>
<reference evidence="6 7" key="1">
    <citation type="submission" date="2019-03" db="EMBL/GenBank/DDBJ databases">
        <title>Bradyrhizobium diversity isolated from nodules of Chamaecrista fasciculata.</title>
        <authorList>
            <person name="Klepa M.S."/>
            <person name="Urquiaga M.O."/>
            <person name="Hungria M."/>
            <person name="Delamuta J.R."/>
        </authorList>
    </citation>
    <scope>NUCLEOTIDE SEQUENCE [LARGE SCALE GENOMIC DNA]</scope>
    <source>
        <strain evidence="6 7">CNPSo 3448</strain>
    </source>
</reference>
<protein>
    <submittedName>
        <fullName evidence="6">HAD family hydrolase</fullName>
    </submittedName>
</protein>
<name>A0A4Y9LK82_9BRAD</name>
<dbReference type="InterPro" id="IPR036412">
    <property type="entry name" value="HAD-like_sf"/>
</dbReference>
<comment type="similarity">
    <text evidence="2">Belongs to the HAD-like hydrolase superfamily. CbbY/CbbZ/Gph/YieH family.</text>
</comment>
<evidence type="ECO:0000256" key="1">
    <source>
        <dbReference type="ARBA" id="ARBA00001946"/>
    </source>
</evidence>
<evidence type="ECO:0000313" key="7">
    <source>
        <dbReference type="Proteomes" id="UP000297966"/>
    </source>
</evidence>
<comment type="cofactor">
    <cofactor evidence="1">
        <name>Mg(2+)</name>
        <dbReference type="ChEBI" id="CHEBI:18420"/>
    </cofactor>
</comment>
<comment type="caution">
    <text evidence="6">The sequence shown here is derived from an EMBL/GenBank/DDBJ whole genome shotgun (WGS) entry which is preliminary data.</text>
</comment>
<dbReference type="GO" id="GO:0016787">
    <property type="term" value="F:hydrolase activity"/>
    <property type="evidence" value="ECO:0007669"/>
    <property type="project" value="UniProtKB-KW"/>
</dbReference>
<dbReference type="Pfam" id="PF00702">
    <property type="entry name" value="Hydrolase"/>
    <property type="match status" value="1"/>
</dbReference>